<sequence>MGEYISSRSESYSESYSAKVIYTDDKMVAWSSASGAMEVFPAGSYQYPFTFKLPHDLPPSFEGSYGYVRYMVKIELDRPWYRINKRDNKVFTVVPVFDLNTISQAILPAKELKVKKLGIILFRHGEVKVECEVAKGGFVPGEMIVVSMRVINDSSKDIVKAQVKLIEVSNYVAYSMSKTVEPSLTFIEKASGDNRQRQRRKLATGEQEIHIAKHSKGNVELYLQVPSTVPFFDYCPIIKVEYVVEVKFESTGSLNSDIDVSIPIVIGTIPVRGCPPRNDSSLPSTSGPSASEMDSPPPYSGGDGGCPWFNPVTQLSMAGNLAISAQPPSYKESVNGVDGTTVDKDSIEVSVDSCKFLVL</sequence>
<feature type="compositionally biased region" description="Low complexity" evidence="2">
    <location>
        <begin position="280"/>
        <end position="291"/>
    </location>
</feature>
<name>A0A0C2GPA2_9BILA</name>
<gene>
    <name evidence="4" type="ORF">ANCDUO_10964</name>
</gene>
<protein>
    <submittedName>
        <fullName evidence="4">Arrestin domain protein</fullName>
    </submittedName>
</protein>
<dbReference type="PANTHER" id="PTHR11188:SF175">
    <property type="entry name" value="ARRESTIN C-TERMINAL-LIKE DOMAIN-CONTAINING PROTEIN"/>
    <property type="match status" value="1"/>
</dbReference>
<accession>A0A0C2GPA2</accession>
<dbReference type="PANTHER" id="PTHR11188">
    <property type="entry name" value="ARRESTIN DOMAIN CONTAINING PROTEIN"/>
    <property type="match status" value="1"/>
</dbReference>
<evidence type="ECO:0000313" key="4">
    <source>
        <dbReference type="EMBL" id="KIH58821.1"/>
    </source>
</evidence>
<evidence type="ECO:0000259" key="3">
    <source>
        <dbReference type="SMART" id="SM01017"/>
    </source>
</evidence>
<dbReference type="InterPro" id="IPR050357">
    <property type="entry name" value="Arrestin_domain-protein"/>
</dbReference>
<dbReference type="SUPFAM" id="SSF81296">
    <property type="entry name" value="E set domains"/>
    <property type="match status" value="2"/>
</dbReference>
<dbReference type="InterPro" id="IPR011021">
    <property type="entry name" value="Arrestin-like_N"/>
</dbReference>
<dbReference type="Proteomes" id="UP000054047">
    <property type="component" value="Unassembled WGS sequence"/>
</dbReference>
<dbReference type="InterPro" id="IPR011022">
    <property type="entry name" value="Arrestin_C-like"/>
</dbReference>
<evidence type="ECO:0000256" key="2">
    <source>
        <dbReference type="SAM" id="MobiDB-lite"/>
    </source>
</evidence>
<dbReference type="AlphaFoldDB" id="A0A0C2GPA2"/>
<dbReference type="OrthoDB" id="2333384at2759"/>
<keyword evidence="5" id="KW-1185">Reference proteome</keyword>
<dbReference type="GO" id="GO:0015031">
    <property type="term" value="P:protein transport"/>
    <property type="evidence" value="ECO:0007669"/>
    <property type="project" value="TreeGrafter"/>
</dbReference>
<dbReference type="EMBL" id="KN732666">
    <property type="protein sequence ID" value="KIH58821.1"/>
    <property type="molecule type" value="Genomic_DNA"/>
</dbReference>
<feature type="region of interest" description="Disordered" evidence="2">
    <location>
        <begin position="275"/>
        <end position="303"/>
    </location>
</feature>
<dbReference type="InterPro" id="IPR014752">
    <property type="entry name" value="Arrestin-like_C"/>
</dbReference>
<evidence type="ECO:0000313" key="5">
    <source>
        <dbReference type="Proteomes" id="UP000054047"/>
    </source>
</evidence>
<comment type="similarity">
    <text evidence="1">Belongs to the arrestin family.</text>
</comment>
<dbReference type="InterPro" id="IPR014756">
    <property type="entry name" value="Ig_E-set"/>
</dbReference>
<dbReference type="GO" id="GO:0005737">
    <property type="term" value="C:cytoplasm"/>
    <property type="evidence" value="ECO:0007669"/>
    <property type="project" value="TreeGrafter"/>
</dbReference>
<dbReference type="Pfam" id="PF02752">
    <property type="entry name" value="Arrestin_C"/>
    <property type="match status" value="1"/>
</dbReference>
<organism evidence="4 5">
    <name type="scientific">Ancylostoma duodenale</name>
    <dbReference type="NCBI Taxonomy" id="51022"/>
    <lineage>
        <taxon>Eukaryota</taxon>
        <taxon>Metazoa</taxon>
        <taxon>Ecdysozoa</taxon>
        <taxon>Nematoda</taxon>
        <taxon>Chromadorea</taxon>
        <taxon>Rhabditida</taxon>
        <taxon>Rhabditina</taxon>
        <taxon>Rhabditomorpha</taxon>
        <taxon>Strongyloidea</taxon>
        <taxon>Ancylostomatidae</taxon>
        <taxon>Ancylostomatinae</taxon>
        <taxon>Ancylostoma</taxon>
    </lineage>
</organism>
<proteinExistence type="inferred from homology"/>
<evidence type="ECO:0000256" key="1">
    <source>
        <dbReference type="ARBA" id="ARBA00005298"/>
    </source>
</evidence>
<reference evidence="4 5" key="1">
    <citation type="submission" date="2013-12" db="EMBL/GenBank/DDBJ databases">
        <title>Draft genome of the parsitic nematode Ancylostoma duodenale.</title>
        <authorList>
            <person name="Mitreva M."/>
        </authorList>
    </citation>
    <scope>NUCLEOTIDE SEQUENCE [LARGE SCALE GENOMIC DNA]</scope>
    <source>
        <strain evidence="4 5">Zhejiang</strain>
    </source>
</reference>
<dbReference type="Pfam" id="PF00339">
    <property type="entry name" value="Arrestin_N"/>
    <property type="match status" value="1"/>
</dbReference>
<dbReference type="Gene3D" id="2.60.40.640">
    <property type="match status" value="2"/>
</dbReference>
<dbReference type="SMART" id="SM01017">
    <property type="entry name" value="Arrestin_C"/>
    <property type="match status" value="1"/>
</dbReference>
<feature type="domain" description="Arrestin C-terminal-like" evidence="3">
    <location>
        <begin position="123"/>
        <end position="271"/>
    </location>
</feature>